<name>A0A9D4UXC1_ADICA</name>
<reference evidence="4" key="1">
    <citation type="submission" date="2021-01" db="EMBL/GenBank/DDBJ databases">
        <title>Adiantum capillus-veneris genome.</title>
        <authorList>
            <person name="Fang Y."/>
            <person name="Liao Q."/>
        </authorList>
    </citation>
    <scope>NUCLEOTIDE SEQUENCE</scope>
    <source>
        <strain evidence="4">H3</strain>
        <tissue evidence="4">Leaf</tissue>
    </source>
</reference>
<dbReference type="PANTHER" id="PTHR21027:SF1">
    <property type="entry name" value="TRNA-SPLICING ENDONUCLEASE SUBUNIT SEN54"/>
    <property type="match status" value="1"/>
</dbReference>
<evidence type="ECO:0000256" key="2">
    <source>
        <dbReference type="ARBA" id="ARBA00022694"/>
    </source>
</evidence>
<evidence type="ECO:0000256" key="1">
    <source>
        <dbReference type="ARBA" id="ARBA00005736"/>
    </source>
</evidence>
<keyword evidence="2" id="KW-0819">tRNA processing</keyword>
<dbReference type="InterPro" id="IPR024337">
    <property type="entry name" value="tRNA_splic_suSen54"/>
</dbReference>
<gene>
    <name evidence="4" type="ORF">GOP47_0009193</name>
</gene>
<dbReference type="GO" id="GO:0000379">
    <property type="term" value="P:tRNA-type intron splice site recognition and cleavage"/>
    <property type="evidence" value="ECO:0007669"/>
    <property type="project" value="TreeGrafter"/>
</dbReference>
<evidence type="ECO:0000313" key="5">
    <source>
        <dbReference type="Proteomes" id="UP000886520"/>
    </source>
</evidence>
<feature type="domain" description="tRNA-splicing endonuclease subunit Sen54 N-terminal" evidence="3">
    <location>
        <begin position="39"/>
        <end position="97"/>
    </location>
</feature>
<organism evidence="4 5">
    <name type="scientific">Adiantum capillus-veneris</name>
    <name type="common">Maidenhair fern</name>
    <dbReference type="NCBI Taxonomy" id="13818"/>
    <lineage>
        <taxon>Eukaryota</taxon>
        <taxon>Viridiplantae</taxon>
        <taxon>Streptophyta</taxon>
        <taxon>Embryophyta</taxon>
        <taxon>Tracheophyta</taxon>
        <taxon>Polypodiopsida</taxon>
        <taxon>Polypodiidae</taxon>
        <taxon>Polypodiales</taxon>
        <taxon>Pteridineae</taxon>
        <taxon>Pteridaceae</taxon>
        <taxon>Vittarioideae</taxon>
        <taxon>Adiantum</taxon>
    </lineage>
</organism>
<accession>A0A9D4UXC1</accession>
<sequence>MNVCHSSDEEACGSQVPSEDDEVCTLLLNRNLVPKLTNRKTNKCEAKWVSTGSFAGMAEVMKFKGKYMKSMGINRDSRVLLHIEEIGYMLQREALTVVDGDSFMNIMDIYSKIMMGTYGCTWEAFKVYIELKTLGYIIRRHNVLWSNSLPKSRVPKNLPQEFKDELPSHVTKLAIRDECCAHASSCIEPLINTALDYKESICERLSSQNTTPCQSDTSLRGFDTSARALSLIFDVFPPNCNFKKTHPGTPDFSLCISSHAVPDMDVLEVLKSQNHGVPVMVAIVNSGRVTFFQFDDVQLPCLP</sequence>
<dbReference type="EMBL" id="JABFUD020000009">
    <property type="protein sequence ID" value="KAI5075117.1"/>
    <property type="molecule type" value="Genomic_DNA"/>
</dbReference>
<dbReference type="Pfam" id="PF12928">
    <property type="entry name" value="tRNA_int_end_N2"/>
    <property type="match status" value="1"/>
</dbReference>
<evidence type="ECO:0000259" key="3">
    <source>
        <dbReference type="Pfam" id="PF12928"/>
    </source>
</evidence>
<keyword evidence="5" id="KW-1185">Reference proteome</keyword>
<proteinExistence type="inferred from homology"/>
<evidence type="ECO:0000313" key="4">
    <source>
        <dbReference type="EMBL" id="KAI5075117.1"/>
    </source>
</evidence>
<dbReference type="AlphaFoldDB" id="A0A9D4UXC1"/>
<dbReference type="Proteomes" id="UP000886520">
    <property type="component" value="Chromosome 9"/>
</dbReference>
<comment type="caution">
    <text evidence="4">The sequence shown here is derived from an EMBL/GenBank/DDBJ whole genome shotgun (WGS) entry which is preliminary data.</text>
</comment>
<dbReference type="GO" id="GO:0000214">
    <property type="term" value="C:tRNA-intron endonuclease complex"/>
    <property type="evidence" value="ECO:0007669"/>
    <property type="project" value="TreeGrafter"/>
</dbReference>
<dbReference type="InterPro" id="IPR024336">
    <property type="entry name" value="tRNA_splic_suSen54_N"/>
</dbReference>
<protein>
    <recommendedName>
        <fullName evidence="3">tRNA-splicing endonuclease subunit Sen54 N-terminal domain-containing protein</fullName>
    </recommendedName>
</protein>
<dbReference type="PANTHER" id="PTHR21027">
    <property type="entry name" value="TRNA-SPLICING ENDONUCLEASE SUBUNIT SEN54"/>
    <property type="match status" value="1"/>
</dbReference>
<comment type="similarity">
    <text evidence="1">Belongs to the SEN54 family.</text>
</comment>
<dbReference type="OrthoDB" id="408683at2759"/>